<name>A0A7R8WHX7_9CRUS</name>
<keyword evidence="1" id="KW-0175">Coiled coil</keyword>
<feature type="region of interest" description="Disordered" evidence="2">
    <location>
        <begin position="418"/>
        <end position="448"/>
    </location>
</feature>
<dbReference type="EMBL" id="OB664126">
    <property type="protein sequence ID" value="CAD7232019.1"/>
    <property type="molecule type" value="Genomic_DNA"/>
</dbReference>
<organism evidence="3">
    <name type="scientific">Cyprideis torosa</name>
    <dbReference type="NCBI Taxonomy" id="163714"/>
    <lineage>
        <taxon>Eukaryota</taxon>
        <taxon>Metazoa</taxon>
        <taxon>Ecdysozoa</taxon>
        <taxon>Arthropoda</taxon>
        <taxon>Crustacea</taxon>
        <taxon>Oligostraca</taxon>
        <taxon>Ostracoda</taxon>
        <taxon>Podocopa</taxon>
        <taxon>Podocopida</taxon>
        <taxon>Cytherocopina</taxon>
        <taxon>Cytheroidea</taxon>
        <taxon>Cytherideidae</taxon>
        <taxon>Cyprideis</taxon>
    </lineage>
</organism>
<dbReference type="InterPro" id="IPR001304">
    <property type="entry name" value="C-type_lectin-like"/>
</dbReference>
<dbReference type="PROSITE" id="PS50041">
    <property type="entry name" value="C_TYPE_LECTIN_2"/>
    <property type="match status" value="1"/>
</dbReference>
<dbReference type="Gene3D" id="3.10.100.10">
    <property type="entry name" value="Mannose-Binding Protein A, subunit A"/>
    <property type="match status" value="1"/>
</dbReference>
<dbReference type="InterPro" id="IPR016187">
    <property type="entry name" value="CTDL_fold"/>
</dbReference>
<dbReference type="AlphaFoldDB" id="A0A7R8WHX7"/>
<dbReference type="InterPro" id="IPR016186">
    <property type="entry name" value="C-type_lectin-like/link_sf"/>
</dbReference>
<evidence type="ECO:0000256" key="2">
    <source>
        <dbReference type="SAM" id="MobiDB-lite"/>
    </source>
</evidence>
<proteinExistence type="predicted"/>
<evidence type="ECO:0000313" key="3">
    <source>
        <dbReference type="EMBL" id="CAD7232019.1"/>
    </source>
</evidence>
<protein>
    <submittedName>
        <fullName evidence="3">Uncharacterized protein</fullName>
    </submittedName>
</protein>
<feature type="compositionally biased region" description="Low complexity" evidence="2">
    <location>
        <begin position="420"/>
        <end position="434"/>
    </location>
</feature>
<dbReference type="CDD" id="cd00037">
    <property type="entry name" value="CLECT"/>
    <property type="match status" value="1"/>
</dbReference>
<reference evidence="3" key="1">
    <citation type="submission" date="2020-11" db="EMBL/GenBank/DDBJ databases">
        <authorList>
            <person name="Tran Van P."/>
        </authorList>
    </citation>
    <scope>NUCLEOTIDE SEQUENCE</scope>
</reference>
<dbReference type="SUPFAM" id="SSF56436">
    <property type="entry name" value="C-type lectin-like"/>
    <property type="match status" value="1"/>
</dbReference>
<feature type="coiled-coil region" evidence="1">
    <location>
        <begin position="274"/>
        <end position="315"/>
    </location>
</feature>
<feature type="compositionally biased region" description="Polar residues" evidence="2">
    <location>
        <begin position="1"/>
        <end position="13"/>
    </location>
</feature>
<feature type="region of interest" description="Disordered" evidence="2">
    <location>
        <begin position="1"/>
        <end position="31"/>
    </location>
</feature>
<accession>A0A7R8WHX7</accession>
<evidence type="ECO:0000256" key="1">
    <source>
        <dbReference type="SAM" id="Coils"/>
    </source>
</evidence>
<sequence length="448" mass="50748">MSPSKPHSPNKSWVLSPGNPAVVSEQSAPTRRPPLLTKRVVSRKTLPFPEQLARTLCPPFAQPFASRPIVFKMKSLMICLFLGFLSSTPGNASCPGRYEVVSYQLGSERKESCYFVSTDYARWEDGTLFCSRHHGGYLAEFVYLAEWEAFKTFFTNIPKTTKEELYDTHVWIGASYVIGRNVWKWNGSEADFSQIVPRSQTPEFELTPLKDLPEGDSYGLTVNVYSGEMEAYIFRTLSCLGCPTMHSYVCETDQTKESLSPSSTECQRDVQDGSRDLAEDLDRAEEEAKKISQNLTACERELKKSKEEYQSLVDQFLVADNILSQNLTDCQTELGRKERETQDLVDCKKKTAEVEDALSLKDERISSLQGQLLDEREKRISCLEGDVQKRDRISALEELLRERDEMISSLQRELEASRKATALPATTEATATLEQPPNSRNSFGKEMR</sequence>
<gene>
    <name evidence="3" type="ORF">CTOB1V02_LOCUS9860</name>
</gene>